<evidence type="ECO:0000256" key="7">
    <source>
        <dbReference type="SAM" id="Phobius"/>
    </source>
</evidence>
<gene>
    <name evidence="8" type="ORF">GCM10007414_22870</name>
</gene>
<comment type="caution">
    <text evidence="8">The sequence shown here is derived from an EMBL/GenBank/DDBJ whole genome shotgun (WGS) entry which is preliminary data.</text>
</comment>
<feature type="transmembrane region" description="Helical" evidence="7">
    <location>
        <begin position="86"/>
        <end position="104"/>
    </location>
</feature>
<protein>
    <submittedName>
        <fullName evidence="8">Lipopolysaccharide biosynthesis protein</fullName>
    </submittedName>
</protein>
<evidence type="ECO:0000313" key="9">
    <source>
        <dbReference type="Proteomes" id="UP000651977"/>
    </source>
</evidence>
<sequence>MSNTRPSTAIKHQVMRSLKWVALGKIVTQVLRWAITFWVIRILSPVDYGVVAMSAVLSGFFIIILSSLFTASIIQRKDLNQVVLKQMFGAIILSHSAFFLIQYGLAEPVAAYYQSNTVSEVLKINAWCFLFLAFEVIPAALLAKNMEFKQVSLIAATSNIIAAIVTLVMAYSDFGLWSLVYGELLNNVLRCILTFLTKPTLFFPSFRTDQIRGMLRFGILLSVLSMLFYVFTNMDVAIGGRLMTPAEIGLYAIGLQVALTPQKKIMPLLRQVAFPAYAQIQDQGTLIAKYVLKVQRLCIGFTLPIFWGLASVIDVVIPLLLGDKWQGAIIPTAIMLIIMPLRFSEELFGPALKSLRRVKHMLINLCIMIAVMFVSINIGARFGATGLAFAWLCAYPLGYMLVAWRNSRILSTPFNLLIKCFIPPVLAGAGMLCMVYLVKSISFHNLALNLIVQIAVGGLSYLALINMLDKNSVKEALALVRNKGN</sequence>
<keyword evidence="4 7" id="KW-0812">Transmembrane</keyword>
<feature type="transmembrane region" description="Helical" evidence="7">
    <location>
        <begin position="124"/>
        <end position="143"/>
    </location>
</feature>
<dbReference type="Pfam" id="PF13440">
    <property type="entry name" value="Polysacc_synt_3"/>
    <property type="match status" value="1"/>
</dbReference>
<comment type="similarity">
    <text evidence="2">Belongs to the polysaccharide synthase family.</text>
</comment>
<feature type="transmembrane region" description="Helical" evidence="7">
    <location>
        <begin position="386"/>
        <end position="404"/>
    </location>
</feature>
<evidence type="ECO:0000256" key="2">
    <source>
        <dbReference type="ARBA" id="ARBA00007430"/>
    </source>
</evidence>
<feature type="transmembrane region" description="Helical" evidence="7">
    <location>
        <begin position="297"/>
        <end position="319"/>
    </location>
</feature>
<dbReference type="PANTHER" id="PTHR30250:SF10">
    <property type="entry name" value="LIPOPOLYSACCHARIDE BIOSYNTHESIS PROTEIN WZXC"/>
    <property type="match status" value="1"/>
</dbReference>
<evidence type="ECO:0000256" key="5">
    <source>
        <dbReference type="ARBA" id="ARBA00022989"/>
    </source>
</evidence>
<feature type="transmembrane region" description="Helical" evidence="7">
    <location>
        <begin position="443"/>
        <end position="464"/>
    </location>
</feature>
<evidence type="ECO:0000256" key="6">
    <source>
        <dbReference type="ARBA" id="ARBA00023136"/>
    </source>
</evidence>
<dbReference type="RefSeq" id="WP_083481652.1">
    <property type="nucleotide sequence ID" value="NZ_BMDY01000012.1"/>
</dbReference>
<comment type="subcellular location">
    <subcellularLocation>
        <location evidence="1">Cell membrane</location>
        <topology evidence="1">Multi-pass membrane protein</topology>
    </subcellularLocation>
</comment>
<evidence type="ECO:0000313" key="8">
    <source>
        <dbReference type="EMBL" id="GGB08853.1"/>
    </source>
</evidence>
<evidence type="ECO:0000256" key="4">
    <source>
        <dbReference type="ARBA" id="ARBA00022692"/>
    </source>
</evidence>
<dbReference type="InterPro" id="IPR050833">
    <property type="entry name" value="Poly_Biosynth_Transport"/>
</dbReference>
<keyword evidence="6 7" id="KW-0472">Membrane</keyword>
<feature type="transmembrane region" description="Helical" evidence="7">
    <location>
        <begin position="52"/>
        <end position="74"/>
    </location>
</feature>
<organism evidence="8 9">
    <name type="scientific">Agarivorans gilvus</name>
    <dbReference type="NCBI Taxonomy" id="680279"/>
    <lineage>
        <taxon>Bacteria</taxon>
        <taxon>Pseudomonadati</taxon>
        <taxon>Pseudomonadota</taxon>
        <taxon>Gammaproteobacteria</taxon>
        <taxon>Alteromonadales</taxon>
        <taxon>Alteromonadaceae</taxon>
        <taxon>Agarivorans</taxon>
    </lineage>
</organism>
<name>A0ABQ1I250_9ALTE</name>
<dbReference type="PANTHER" id="PTHR30250">
    <property type="entry name" value="PST FAMILY PREDICTED COLANIC ACID TRANSPORTER"/>
    <property type="match status" value="1"/>
</dbReference>
<dbReference type="Proteomes" id="UP000651977">
    <property type="component" value="Unassembled WGS sequence"/>
</dbReference>
<dbReference type="EMBL" id="BMDY01000012">
    <property type="protein sequence ID" value="GGB08853.1"/>
    <property type="molecule type" value="Genomic_DNA"/>
</dbReference>
<feature type="transmembrane region" description="Helical" evidence="7">
    <location>
        <begin position="215"/>
        <end position="232"/>
    </location>
</feature>
<proteinExistence type="inferred from homology"/>
<dbReference type="CDD" id="cd13127">
    <property type="entry name" value="MATE_tuaB_like"/>
    <property type="match status" value="1"/>
</dbReference>
<evidence type="ECO:0000256" key="3">
    <source>
        <dbReference type="ARBA" id="ARBA00022475"/>
    </source>
</evidence>
<accession>A0ABQ1I250</accession>
<keyword evidence="5 7" id="KW-1133">Transmembrane helix</keyword>
<evidence type="ECO:0000256" key="1">
    <source>
        <dbReference type="ARBA" id="ARBA00004651"/>
    </source>
</evidence>
<feature type="transmembrane region" description="Helical" evidence="7">
    <location>
        <begin position="362"/>
        <end position="380"/>
    </location>
</feature>
<keyword evidence="9" id="KW-1185">Reference proteome</keyword>
<feature type="transmembrane region" description="Helical" evidence="7">
    <location>
        <begin position="150"/>
        <end position="172"/>
    </location>
</feature>
<reference evidence="9" key="1">
    <citation type="journal article" date="2019" name="Int. J. Syst. Evol. Microbiol.">
        <title>The Global Catalogue of Microorganisms (GCM) 10K type strain sequencing project: providing services to taxonomists for standard genome sequencing and annotation.</title>
        <authorList>
            <consortium name="The Broad Institute Genomics Platform"/>
            <consortium name="The Broad Institute Genome Sequencing Center for Infectious Disease"/>
            <person name="Wu L."/>
            <person name="Ma J."/>
        </authorList>
    </citation>
    <scope>NUCLEOTIDE SEQUENCE [LARGE SCALE GENOMIC DNA]</scope>
    <source>
        <strain evidence="9">CGMCC 1.10131</strain>
    </source>
</reference>
<feature type="transmembrane region" description="Helical" evidence="7">
    <location>
        <begin position="325"/>
        <end position="341"/>
    </location>
</feature>
<feature type="transmembrane region" description="Helical" evidence="7">
    <location>
        <begin position="20"/>
        <end position="40"/>
    </location>
</feature>
<feature type="transmembrane region" description="Helical" evidence="7">
    <location>
        <begin position="416"/>
        <end position="437"/>
    </location>
</feature>
<keyword evidence="3" id="KW-1003">Cell membrane</keyword>